<name>A0AC61U597_9MICO</name>
<evidence type="ECO:0000313" key="2">
    <source>
        <dbReference type="Proteomes" id="UP001059663"/>
    </source>
</evidence>
<proteinExistence type="predicted"/>
<evidence type="ECO:0000313" key="1">
    <source>
        <dbReference type="EMBL" id="UUZ44997.1"/>
    </source>
</evidence>
<sequence>MPDQSGRTVVITGANSGLGAVTARELSARGAAVVLACRDMSKGEQVASSLPGAEVVRLDLASLTSVREAADEIRGRHERIDLLVNNAGLMMTPRGVTQDGFELQVGTNHPGHFALTGLLLDRLLVTPGSRVVTVTSLAHRWGGGVLDFDNLQAERGYDSMGAYGRSKLANLLFTHELQRRLAEARAQTIAVAAHPGLSRTSLARYLPLPVRPFIAAGTRVTGQSAAKGSLPTLRAATDPTVVGGAFYGPSGPGETGVARLPWARPRGRGTRRRCGVCGRSPRT</sequence>
<dbReference type="Proteomes" id="UP001059663">
    <property type="component" value="Chromosome"/>
</dbReference>
<gene>
    <name evidence="1" type="ORF">LP422_01090</name>
</gene>
<organism evidence="1 2">
    <name type="scientific">Janibacter limosus</name>
    <dbReference type="NCBI Taxonomy" id="53458"/>
    <lineage>
        <taxon>Bacteria</taxon>
        <taxon>Bacillati</taxon>
        <taxon>Actinomycetota</taxon>
        <taxon>Actinomycetes</taxon>
        <taxon>Micrococcales</taxon>
        <taxon>Intrasporangiaceae</taxon>
        <taxon>Janibacter</taxon>
    </lineage>
</organism>
<accession>A0AC61U597</accession>
<dbReference type="EMBL" id="CP087977">
    <property type="protein sequence ID" value="UUZ44997.1"/>
    <property type="molecule type" value="Genomic_DNA"/>
</dbReference>
<protein>
    <submittedName>
        <fullName evidence="1">SDR family NAD(P)-dependent oxidoreductase</fullName>
    </submittedName>
</protein>
<reference evidence="1" key="1">
    <citation type="submission" date="2021-11" db="EMBL/GenBank/DDBJ databases">
        <title>Study of the species diversity of bacterial strains isolated from a unique natural object - Shulgan-Tash cave (Bashkiria).</title>
        <authorList>
            <person name="Sazanova A.L."/>
            <person name="Chirak E.R."/>
            <person name="Safronova V.I."/>
        </authorList>
    </citation>
    <scope>NUCLEOTIDE SEQUENCE</scope>
    <source>
        <strain evidence="1">P1</strain>
    </source>
</reference>